<dbReference type="Gene3D" id="1.20.120.920">
    <property type="entry name" value="CRISPR-associated endonuclease Cas1, C-terminal domain"/>
    <property type="match status" value="1"/>
</dbReference>
<keyword evidence="7 8" id="KW-0238">DNA-binding</keyword>
<evidence type="ECO:0000313" key="10">
    <source>
        <dbReference type="Proteomes" id="UP001263246"/>
    </source>
</evidence>
<dbReference type="Pfam" id="PF01867">
    <property type="entry name" value="Cas_Cas1"/>
    <property type="match status" value="2"/>
</dbReference>
<dbReference type="InterPro" id="IPR002729">
    <property type="entry name" value="CRISPR-assoc_Cas1"/>
</dbReference>
<gene>
    <name evidence="9" type="primary">cas1e</name>
    <name evidence="8" type="synonym">cas1</name>
    <name evidence="9" type="ORF">RX402_10355</name>
</gene>
<dbReference type="EC" id="3.1.-.-" evidence="8"/>
<dbReference type="RefSeq" id="WP_249237432.1">
    <property type="nucleotide sequence ID" value="NZ_CP094473.1"/>
</dbReference>
<name>A0ABU3U0P8_9FIRM</name>
<comment type="caution">
    <text evidence="9">The sequence shown here is derived from an EMBL/GenBank/DDBJ whole genome shotgun (WGS) entry which is preliminary data.</text>
</comment>
<evidence type="ECO:0000256" key="2">
    <source>
        <dbReference type="ARBA" id="ARBA00022723"/>
    </source>
</evidence>
<feature type="binding site" evidence="8">
    <location>
        <position position="147"/>
    </location>
    <ligand>
        <name>Mn(2+)</name>
        <dbReference type="ChEBI" id="CHEBI:29035"/>
    </ligand>
</feature>
<feature type="binding site" evidence="8">
    <location>
        <position position="214"/>
    </location>
    <ligand>
        <name>Mn(2+)</name>
        <dbReference type="ChEBI" id="CHEBI:29035"/>
    </ligand>
</feature>
<organism evidence="9 10">
    <name type="scientific">Faecalibacterium wellingii</name>
    <dbReference type="NCBI Taxonomy" id="2929491"/>
    <lineage>
        <taxon>Bacteria</taxon>
        <taxon>Bacillati</taxon>
        <taxon>Bacillota</taxon>
        <taxon>Clostridia</taxon>
        <taxon>Eubacteriales</taxon>
        <taxon>Oscillospiraceae</taxon>
        <taxon>Faecalibacterium</taxon>
    </lineage>
</organism>
<dbReference type="NCBIfam" id="TIGR03638">
    <property type="entry name" value="cas1_ECOLI"/>
    <property type="match status" value="1"/>
</dbReference>
<sequence length="317" mass="35372">MDEMPGMIRPDLQALPQVKDRMTFLYLEHCTLGRQDGAITVTDEKGVVSVPAAGISVLLLGPGTRVTHRAMELMGDTGVGAVWVGEHGVRYYAHGRPLTTHAQLLLRQAELVSNTRKHLDVVRRMYQLRFPDEDISHLTMQQLRGREGSRVRQVYRKASKDTGVPWSGRLYRPEDFASGDAVNQALSAGHACLYGLAHAVIVALGCAPGLGFVHVGHECSFVYDIADLYKAEVTIPIAFEVAAQAPEDLPAVVRRRVRDAMVEHHILERMVHDIRYLLLNTDEPEQEPEVVYLWDDRIGTVANGINYFEKEEGEEPS</sequence>
<dbReference type="InterPro" id="IPR019851">
    <property type="entry name" value="CRISPR-assoc_Cas1_ECOLI"/>
</dbReference>
<keyword evidence="2 8" id="KW-0479">Metal-binding</keyword>
<accession>A0ABU3U0P8</accession>
<comment type="subunit">
    <text evidence="8">Homodimer, forms a heterotetramer with a Cas2 homodimer.</text>
</comment>
<evidence type="ECO:0000256" key="1">
    <source>
        <dbReference type="ARBA" id="ARBA00022722"/>
    </source>
</evidence>
<evidence type="ECO:0000256" key="3">
    <source>
        <dbReference type="ARBA" id="ARBA00022759"/>
    </source>
</evidence>
<keyword evidence="5 8" id="KW-0460">Magnesium</keyword>
<evidence type="ECO:0000313" key="9">
    <source>
        <dbReference type="EMBL" id="MDU8689140.1"/>
    </source>
</evidence>
<proteinExistence type="inferred from homology"/>
<evidence type="ECO:0000256" key="4">
    <source>
        <dbReference type="ARBA" id="ARBA00022801"/>
    </source>
</evidence>
<dbReference type="InterPro" id="IPR050646">
    <property type="entry name" value="Cas1"/>
</dbReference>
<feature type="binding site" evidence="8">
    <location>
        <position position="227"/>
    </location>
    <ligand>
        <name>Mn(2+)</name>
        <dbReference type="ChEBI" id="CHEBI:29035"/>
    </ligand>
</feature>
<evidence type="ECO:0000256" key="7">
    <source>
        <dbReference type="ARBA" id="ARBA00023125"/>
    </source>
</evidence>
<dbReference type="PANTHER" id="PTHR34353">
    <property type="entry name" value="CRISPR-ASSOCIATED ENDONUCLEASE CAS1 1"/>
    <property type="match status" value="1"/>
</dbReference>
<comment type="function">
    <text evidence="8">CRISPR (clustered regularly interspaced short palindromic repeat), is an adaptive immune system that provides protection against mobile genetic elements (viruses, transposable elements and conjugative plasmids). CRISPR clusters contain spacers, sequences complementary to antecedent mobile elements, and target invading nucleic acids. CRISPR clusters are transcribed and processed into CRISPR RNA (crRNA). Acts as a dsDNA endonuclease. Involved in the integration of spacer DNA into the CRISPR cassette.</text>
</comment>
<protein>
    <recommendedName>
        <fullName evidence="8">CRISPR-associated endonuclease Cas1</fullName>
        <ecNumber evidence="8">3.1.-.-</ecNumber>
    </recommendedName>
</protein>
<dbReference type="InterPro" id="IPR042206">
    <property type="entry name" value="CRISPR-assoc_Cas1_C"/>
</dbReference>
<dbReference type="Gene3D" id="3.100.10.20">
    <property type="entry name" value="CRISPR-associated endonuclease Cas1, N-terminal domain"/>
    <property type="match status" value="1"/>
</dbReference>
<dbReference type="CDD" id="cd09719">
    <property type="entry name" value="Cas1_I-E"/>
    <property type="match status" value="1"/>
</dbReference>
<dbReference type="PANTHER" id="PTHR34353:SF3">
    <property type="entry name" value="CRISPR-ASSOCIATED ENDONUCLEASE CAS1"/>
    <property type="match status" value="1"/>
</dbReference>
<keyword evidence="4 8" id="KW-0378">Hydrolase</keyword>
<dbReference type="Proteomes" id="UP001263246">
    <property type="component" value="Unassembled WGS sequence"/>
</dbReference>
<keyword evidence="8" id="KW-0464">Manganese</keyword>
<dbReference type="NCBIfam" id="TIGR00287">
    <property type="entry name" value="cas1"/>
    <property type="match status" value="1"/>
</dbReference>
<dbReference type="GO" id="GO:0004519">
    <property type="term" value="F:endonuclease activity"/>
    <property type="evidence" value="ECO:0007669"/>
    <property type="project" value="UniProtKB-KW"/>
</dbReference>
<evidence type="ECO:0000256" key="5">
    <source>
        <dbReference type="ARBA" id="ARBA00022842"/>
    </source>
</evidence>
<dbReference type="EMBL" id="JAWHPR010000005">
    <property type="protein sequence ID" value="MDU8689140.1"/>
    <property type="molecule type" value="Genomic_DNA"/>
</dbReference>
<evidence type="ECO:0000256" key="8">
    <source>
        <dbReference type="HAMAP-Rule" id="MF_01470"/>
    </source>
</evidence>
<keyword evidence="10" id="KW-1185">Reference proteome</keyword>
<keyword evidence="6 8" id="KW-0051">Antiviral defense</keyword>
<dbReference type="InterPro" id="IPR042211">
    <property type="entry name" value="CRISPR-assoc_Cas1_N"/>
</dbReference>
<comment type="cofactor">
    <cofactor evidence="8">
        <name>Mg(2+)</name>
        <dbReference type="ChEBI" id="CHEBI:18420"/>
    </cofactor>
    <cofactor evidence="8">
        <name>Mn(2+)</name>
        <dbReference type="ChEBI" id="CHEBI:29035"/>
    </cofactor>
</comment>
<comment type="similarity">
    <text evidence="8">Belongs to the CRISPR-associated endonuclease Cas1 family.</text>
</comment>
<dbReference type="HAMAP" id="MF_01470">
    <property type="entry name" value="Cas1"/>
    <property type="match status" value="1"/>
</dbReference>
<reference evidence="9 10" key="1">
    <citation type="submission" date="2023-10" db="EMBL/GenBank/DDBJ databases">
        <title>Host Genetic Regulation of Human Gut Microbial Structural Variation.</title>
        <authorList>
            <person name="Harmsen H.J.M."/>
        </authorList>
    </citation>
    <scope>NUCLEOTIDE SEQUENCE [LARGE SCALE GENOMIC DNA]</scope>
    <source>
        <strain evidence="9 10">HTF-F</strain>
    </source>
</reference>
<keyword evidence="1 8" id="KW-0540">Nuclease</keyword>
<evidence type="ECO:0000256" key="6">
    <source>
        <dbReference type="ARBA" id="ARBA00023118"/>
    </source>
</evidence>
<dbReference type="InterPro" id="IPR033641">
    <property type="entry name" value="Cas1_I-E"/>
</dbReference>
<keyword evidence="3 8" id="KW-0255">Endonuclease</keyword>